<proteinExistence type="predicted"/>
<dbReference type="RefSeq" id="WP_059724814.1">
    <property type="nucleotide sequence ID" value="NZ_LOYI01000064.1"/>
</dbReference>
<dbReference type="EMBL" id="LOZE01000052">
    <property type="protein sequence ID" value="KVM32795.1"/>
    <property type="molecule type" value="Genomic_DNA"/>
</dbReference>
<dbReference type="InterPro" id="IPR054612">
    <property type="entry name" value="Phage_capsid-like_C"/>
</dbReference>
<sequence length="428" mass="44754">MQSTQVQRSIKTVHAALAGINPRGIQSVRADVDLSTVRDLIEGVNVAFAAYRKNNDTEIAELRSGIDKMAIQMAGREMNGSAGDPAAQQEQQPVHASTGLRGSQIGAFYRNRAQASAINALGPAANIGIADFIRGAAGMSVGDDVRAALSESVDKSGGYAVPNAIMPTILDAMVSQSAVLAAGASILPVGGAKTVTTVAVDALPVPAWRNENDPIAKGGPTFRPVTATPRSLAFIVPISRELLADAVDMDRAVRQALAQAFAKEFDRAALVGSGASPEPLGLYGMENVKKIQQIGKKFSYADMLAAYQDQLEADAPAPTSIIMAPRTLTGLAGLVDTTGQPLNAPSLLDSVIRRPSNGVPTTLGDGTKSLAFIGNFNTVQFVLREAFNIRMLSEVFAGTGQLAFLCHARVDVVAQYPDAITVIEGVTS</sequence>
<evidence type="ECO:0000259" key="3">
    <source>
        <dbReference type="Pfam" id="PF05065"/>
    </source>
</evidence>
<evidence type="ECO:0000256" key="2">
    <source>
        <dbReference type="SAM" id="MobiDB-lite"/>
    </source>
</evidence>
<dbReference type="AlphaFoldDB" id="A0AB73G1U0"/>
<dbReference type="NCBIfam" id="TIGR01554">
    <property type="entry name" value="major_cap_HK97"/>
    <property type="match status" value="1"/>
</dbReference>
<dbReference type="Proteomes" id="UP000061665">
    <property type="component" value="Unassembled WGS sequence"/>
</dbReference>
<dbReference type="InterPro" id="IPR024455">
    <property type="entry name" value="Phage_capsid"/>
</dbReference>
<dbReference type="Pfam" id="PF05065">
    <property type="entry name" value="Phage_capsid"/>
    <property type="match status" value="1"/>
</dbReference>
<dbReference type="Gene3D" id="3.30.2400.10">
    <property type="entry name" value="Major capsid protein gp5"/>
    <property type="match status" value="1"/>
</dbReference>
<protein>
    <recommendedName>
        <fullName evidence="3">Phage capsid-like C-terminal domain-containing protein</fullName>
    </recommendedName>
</protein>
<gene>
    <name evidence="4" type="ORF">WJ53_03905</name>
</gene>
<comment type="caution">
    <text evidence="4">The sequence shown here is derived from an EMBL/GenBank/DDBJ whole genome shotgun (WGS) entry which is preliminary data.</text>
</comment>
<evidence type="ECO:0000313" key="4">
    <source>
        <dbReference type="EMBL" id="KVM32795.1"/>
    </source>
</evidence>
<organism evidence="4 5">
    <name type="scientific">Burkholderia ubonensis</name>
    <dbReference type="NCBI Taxonomy" id="101571"/>
    <lineage>
        <taxon>Bacteria</taxon>
        <taxon>Pseudomonadati</taxon>
        <taxon>Pseudomonadota</taxon>
        <taxon>Betaproteobacteria</taxon>
        <taxon>Burkholderiales</taxon>
        <taxon>Burkholderiaceae</taxon>
        <taxon>Burkholderia</taxon>
        <taxon>Burkholderia cepacia complex</taxon>
    </lineage>
</organism>
<reference evidence="4 5" key="1">
    <citation type="submission" date="2015-11" db="EMBL/GenBank/DDBJ databases">
        <title>Expanding the genomic diversity of Burkholderia species for the development of highly accurate diagnostics.</title>
        <authorList>
            <person name="Sahl J."/>
            <person name="Keim P."/>
            <person name="Wagner D."/>
        </authorList>
    </citation>
    <scope>NUCLEOTIDE SEQUENCE [LARGE SCALE GENOMIC DNA]</scope>
    <source>
        <strain evidence="4 5">MSMB2058</strain>
    </source>
</reference>
<name>A0AB73G1U0_9BURK</name>
<feature type="domain" description="Phage capsid-like C-terminal" evidence="3">
    <location>
        <begin position="157"/>
        <end position="424"/>
    </location>
</feature>
<comment type="subcellular location">
    <subcellularLocation>
        <location evidence="1">Virion</location>
    </subcellularLocation>
</comment>
<accession>A0AB73G1U0</accession>
<feature type="region of interest" description="Disordered" evidence="2">
    <location>
        <begin position="78"/>
        <end position="97"/>
    </location>
</feature>
<evidence type="ECO:0000313" key="5">
    <source>
        <dbReference type="Proteomes" id="UP000061665"/>
    </source>
</evidence>
<evidence type="ECO:0000256" key="1">
    <source>
        <dbReference type="ARBA" id="ARBA00004328"/>
    </source>
</evidence>
<dbReference type="Gene3D" id="3.30.2320.10">
    <property type="entry name" value="hypothetical protein PF0899 domain"/>
    <property type="match status" value="1"/>
</dbReference>
<dbReference type="SUPFAM" id="SSF56563">
    <property type="entry name" value="Major capsid protein gp5"/>
    <property type="match status" value="1"/>
</dbReference>